<keyword evidence="2" id="KW-1185">Reference proteome</keyword>
<accession>A0A7D9EED2</accession>
<dbReference type="GO" id="GO:0005886">
    <property type="term" value="C:plasma membrane"/>
    <property type="evidence" value="ECO:0007669"/>
    <property type="project" value="TreeGrafter"/>
</dbReference>
<dbReference type="PANTHER" id="PTHR13018:SF5">
    <property type="entry name" value="RE44586P"/>
    <property type="match status" value="1"/>
</dbReference>
<dbReference type="PANTHER" id="PTHR13018">
    <property type="entry name" value="PROBABLE MEMBRANE PROTEIN DUF221-RELATED"/>
    <property type="match status" value="1"/>
</dbReference>
<dbReference type="Pfam" id="PF13967">
    <property type="entry name" value="RSN1_TM"/>
    <property type="match status" value="1"/>
</dbReference>
<sequence>MASVAAFLSALIFNSVIALVIIIVYSILRPKFDIVYQPSFKLLTEFLHNKIPEKKLSLLKKITLSSSLFAWLTPAFKLNDNELYEVVGFDAFVYLRFIRLCFKVTAFALPYAAIVLIPINIVDGKDLPGMDRLTLGNIPDESNKLWAHLIGVWLFSFILYYFIYAEWKVYVKFRQIYLKEKRQHHYSVLVTQLPSE</sequence>
<dbReference type="EMBL" id="CACRXK020006103">
    <property type="protein sequence ID" value="CAB4008373.1"/>
    <property type="molecule type" value="Genomic_DNA"/>
</dbReference>
<feature type="non-terminal residue" evidence="1">
    <location>
        <position position="196"/>
    </location>
</feature>
<dbReference type="GO" id="GO:0005227">
    <property type="term" value="F:calcium-activated cation channel activity"/>
    <property type="evidence" value="ECO:0007669"/>
    <property type="project" value="InterPro"/>
</dbReference>
<evidence type="ECO:0000313" key="2">
    <source>
        <dbReference type="Proteomes" id="UP001152795"/>
    </source>
</evidence>
<evidence type="ECO:0000313" key="1">
    <source>
        <dbReference type="EMBL" id="CAB4008373.1"/>
    </source>
</evidence>
<organism evidence="1 2">
    <name type="scientific">Paramuricea clavata</name>
    <name type="common">Red gorgonian</name>
    <name type="synonym">Violescent sea-whip</name>
    <dbReference type="NCBI Taxonomy" id="317549"/>
    <lineage>
        <taxon>Eukaryota</taxon>
        <taxon>Metazoa</taxon>
        <taxon>Cnidaria</taxon>
        <taxon>Anthozoa</taxon>
        <taxon>Octocorallia</taxon>
        <taxon>Malacalcyonacea</taxon>
        <taxon>Plexauridae</taxon>
        <taxon>Paramuricea</taxon>
    </lineage>
</organism>
<dbReference type="AlphaFoldDB" id="A0A7D9EED2"/>
<reference evidence="1" key="1">
    <citation type="submission" date="2020-04" db="EMBL/GenBank/DDBJ databases">
        <authorList>
            <person name="Alioto T."/>
            <person name="Alioto T."/>
            <person name="Gomez Garrido J."/>
        </authorList>
    </citation>
    <scope>NUCLEOTIDE SEQUENCE</scope>
    <source>
        <strain evidence="1">A484AB</strain>
    </source>
</reference>
<dbReference type="InterPro" id="IPR032880">
    <property type="entry name" value="CSC1/OSCA1-like_N"/>
</dbReference>
<comment type="caution">
    <text evidence="1">The sequence shown here is derived from an EMBL/GenBank/DDBJ whole genome shotgun (WGS) entry which is preliminary data.</text>
</comment>
<protein>
    <submittedName>
        <fullName evidence="1">Uncharacterized protein</fullName>
    </submittedName>
</protein>
<proteinExistence type="predicted"/>
<dbReference type="OrthoDB" id="2150324at2759"/>
<dbReference type="Proteomes" id="UP001152795">
    <property type="component" value="Unassembled WGS sequence"/>
</dbReference>
<name>A0A7D9EED2_PARCT</name>
<dbReference type="InterPro" id="IPR045122">
    <property type="entry name" value="Csc1-like"/>
</dbReference>
<gene>
    <name evidence="1" type="ORF">PACLA_8A056737</name>
</gene>